<feature type="compositionally biased region" description="Basic and acidic residues" evidence="1">
    <location>
        <begin position="1011"/>
        <end position="1021"/>
    </location>
</feature>
<dbReference type="SUPFAM" id="SSF50104">
    <property type="entry name" value="Translation proteins SH3-like domain"/>
    <property type="match status" value="1"/>
</dbReference>
<feature type="compositionally biased region" description="Polar residues" evidence="1">
    <location>
        <begin position="1434"/>
        <end position="1445"/>
    </location>
</feature>
<dbReference type="Gene3D" id="2.40.50.140">
    <property type="entry name" value="Nucleic acid-binding proteins"/>
    <property type="match status" value="1"/>
</dbReference>
<feature type="compositionally biased region" description="Acidic residues" evidence="1">
    <location>
        <begin position="975"/>
        <end position="989"/>
    </location>
</feature>
<feature type="compositionally biased region" description="Polar residues" evidence="1">
    <location>
        <begin position="739"/>
        <end position="750"/>
    </location>
</feature>
<dbReference type="Pfam" id="PF24800">
    <property type="entry name" value="DUF7702"/>
    <property type="match status" value="1"/>
</dbReference>
<protein>
    <recommendedName>
        <fullName evidence="3">DUF7702 domain-containing protein</fullName>
    </recommendedName>
</protein>
<feature type="compositionally biased region" description="Polar residues" evidence="1">
    <location>
        <begin position="687"/>
        <end position="696"/>
    </location>
</feature>
<feature type="compositionally biased region" description="Polar residues" evidence="1">
    <location>
        <begin position="1122"/>
        <end position="1135"/>
    </location>
</feature>
<feature type="compositionally biased region" description="Polar residues" evidence="1">
    <location>
        <begin position="1362"/>
        <end position="1378"/>
    </location>
</feature>
<feature type="region of interest" description="Disordered" evidence="1">
    <location>
        <begin position="1011"/>
        <end position="1080"/>
    </location>
</feature>
<feature type="transmembrane region" description="Helical" evidence="2">
    <location>
        <begin position="58"/>
        <end position="79"/>
    </location>
</feature>
<feature type="compositionally biased region" description="Polar residues" evidence="1">
    <location>
        <begin position="1059"/>
        <end position="1072"/>
    </location>
</feature>
<dbReference type="SUPFAM" id="SSF50249">
    <property type="entry name" value="Nucleic acid-binding proteins"/>
    <property type="match status" value="1"/>
</dbReference>
<dbReference type="PANTHER" id="PTHR42109">
    <property type="entry name" value="UNPLACED GENOMIC SCAFFOLD UM_SCAF_CONTIG_1.265, WHOLE GENOME SHOTGUN SEQUENCE"/>
    <property type="match status" value="1"/>
</dbReference>
<dbReference type="InterPro" id="IPR014722">
    <property type="entry name" value="Rib_uL2_dom2"/>
</dbReference>
<feature type="compositionally biased region" description="Low complexity" evidence="1">
    <location>
        <begin position="1199"/>
        <end position="1215"/>
    </location>
</feature>
<keyword evidence="5" id="KW-1185">Reference proteome</keyword>
<dbReference type="InterPro" id="IPR012340">
    <property type="entry name" value="NA-bd_OB-fold"/>
</dbReference>
<feature type="compositionally biased region" description="Polar residues" evidence="1">
    <location>
        <begin position="1235"/>
        <end position="1258"/>
    </location>
</feature>
<keyword evidence="2" id="KW-0812">Transmembrane</keyword>
<dbReference type="CDD" id="cd04469">
    <property type="entry name" value="S1_Hex1"/>
    <property type="match status" value="1"/>
</dbReference>
<feature type="compositionally biased region" description="Basic and acidic residues" evidence="1">
    <location>
        <begin position="1585"/>
        <end position="1609"/>
    </location>
</feature>
<feature type="compositionally biased region" description="Low complexity" evidence="1">
    <location>
        <begin position="1144"/>
        <end position="1154"/>
    </location>
</feature>
<feature type="compositionally biased region" description="Basic and acidic residues" evidence="1">
    <location>
        <begin position="1526"/>
        <end position="1535"/>
    </location>
</feature>
<dbReference type="PANTHER" id="PTHR42109:SF3">
    <property type="entry name" value="INTEGRAL MEMBRANE PROTEIN (AFU_ORTHOLOGUE AFUA_5G00100)"/>
    <property type="match status" value="1"/>
</dbReference>
<feature type="domain" description="DUF7702" evidence="3">
    <location>
        <begin position="3"/>
        <end position="229"/>
    </location>
</feature>
<dbReference type="KEGG" id="trg:TRUGW13939_10617"/>
<feature type="compositionally biased region" description="Polar residues" evidence="1">
    <location>
        <begin position="635"/>
        <end position="671"/>
    </location>
</feature>
<feature type="compositionally biased region" description="Low complexity" evidence="1">
    <location>
        <begin position="494"/>
        <end position="511"/>
    </location>
</feature>
<feature type="compositionally biased region" description="Polar residues" evidence="1">
    <location>
        <begin position="810"/>
        <end position="828"/>
    </location>
</feature>
<reference evidence="5" key="1">
    <citation type="submission" date="2020-06" db="EMBL/GenBank/DDBJ databases">
        <title>A chromosome-scale genome assembly of Talaromyces rugulosus W13939.</title>
        <authorList>
            <person name="Wang B."/>
            <person name="Guo L."/>
            <person name="Ye K."/>
            <person name="Wang L."/>
        </authorList>
    </citation>
    <scope>NUCLEOTIDE SEQUENCE [LARGE SCALE GENOMIC DNA]</scope>
    <source>
        <strain evidence="5">W13939</strain>
    </source>
</reference>
<evidence type="ECO:0000313" key="4">
    <source>
        <dbReference type="EMBL" id="QKX63447.1"/>
    </source>
</evidence>
<feature type="compositionally biased region" description="Polar residues" evidence="1">
    <location>
        <begin position="516"/>
        <end position="526"/>
    </location>
</feature>
<keyword evidence="2" id="KW-0472">Membrane</keyword>
<dbReference type="InterPro" id="IPR056119">
    <property type="entry name" value="DUF7702"/>
</dbReference>
<evidence type="ECO:0000313" key="5">
    <source>
        <dbReference type="Proteomes" id="UP000509510"/>
    </source>
</evidence>
<feature type="transmembrane region" description="Helical" evidence="2">
    <location>
        <begin position="34"/>
        <end position="51"/>
    </location>
</feature>
<evidence type="ECO:0000256" key="2">
    <source>
        <dbReference type="SAM" id="Phobius"/>
    </source>
</evidence>
<feature type="region of interest" description="Disordered" evidence="1">
    <location>
        <begin position="1093"/>
        <end position="1609"/>
    </location>
</feature>
<accession>A0A7H8RBF6</accession>
<feature type="compositionally biased region" description="Polar residues" evidence="1">
    <location>
        <begin position="538"/>
        <end position="548"/>
    </location>
</feature>
<feature type="compositionally biased region" description="Polar residues" evidence="1">
    <location>
        <begin position="401"/>
        <end position="432"/>
    </location>
</feature>
<feature type="region of interest" description="Disordered" evidence="1">
    <location>
        <begin position="1627"/>
        <end position="1689"/>
    </location>
</feature>
<name>A0A7H8RBF6_TALRU</name>
<feature type="compositionally biased region" description="Low complexity" evidence="1">
    <location>
        <begin position="771"/>
        <end position="792"/>
    </location>
</feature>
<feature type="compositionally biased region" description="Low complexity" evidence="1">
    <location>
        <begin position="527"/>
        <end position="537"/>
    </location>
</feature>
<feature type="transmembrane region" description="Helical" evidence="2">
    <location>
        <begin position="173"/>
        <end position="197"/>
    </location>
</feature>
<feature type="compositionally biased region" description="Acidic residues" evidence="1">
    <location>
        <begin position="1155"/>
        <end position="1177"/>
    </location>
</feature>
<dbReference type="Proteomes" id="UP000509510">
    <property type="component" value="Chromosome VI"/>
</dbReference>
<feature type="compositionally biased region" description="Polar residues" evidence="1">
    <location>
        <begin position="860"/>
        <end position="875"/>
    </location>
</feature>
<dbReference type="InterPro" id="IPR037318">
    <property type="entry name" value="Hex1_S1"/>
</dbReference>
<feature type="transmembrane region" description="Helical" evidence="2">
    <location>
        <begin position="99"/>
        <end position="120"/>
    </location>
</feature>
<dbReference type="OrthoDB" id="9975114at2759"/>
<dbReference type="EMBL" id="CP055903">
    <property type="protein sequence ID" value="QKX63447.1"/>
    <property type="molecule type" value="Genomic_DNA"/>
</dbReference>
<dbReference type="Gene3D" id="2.30.30.30">
    <property type="match status" value="1"/>
</dbReference>
<evidence type="ECO:0000256" key="1">
    <source>
        <dbReference type="SAM" id="MobiDB-lite"/>
    </source>
</evidence>
<evidence type="ECO:0000259" key="3">
    <source>
        <dbReference type="Pfam" id="PF24800"/>
    </source>
</evidence>
<feature type="region of interest" description="Disordered" evidence="1">
    <location>
        <begin position="940"/>
        <end position="997"/>
    </location>
</feature>
<proteinExistence type="predicted"/>
<dbReference type="InterPro" id="IPR008991">
    <property type="entry name" value="Translation_prot_SH3-like_sf"/>
</dbReference>
<feature type="transmembrane region" description="Helical" evidence="2">
    <location>
        <begin position="235"/>
        <end position="258"/>
    </location>
</feature>
<dbReference type="GeneID" id="55998096"/>
<feature type="compositionally biased region" description="Polar residues" evidence="1">
    <location>
        <begin position="601"/>
        <end position="610"/>
    </location>
</feature>
<organism evidence="4 5">
    <name type="scientific">Talaromyces rugulosus</name>
    <name type="common">Penicillium rugulosum</name>
    <dbReference type="NCBI Taxonomy" id="121627"/>
    <lineage>
        <taxon>Eukaryota</taxon>
        <taxon>Fungi</taxon>
        <taxon>Dikarya</taxon>
        <taxon>Ascomycota</taxon>
        <taxon>Pezizomycotina</taxon>
        <taxon>Eurotiomycetes</taxon>
        <taxon>Eurotiomycetidae</taxon>
        <taxon>Eurotiales</taxon>
        <taxon>Trichocomaceae</taxon>
        <taxon>Talaromyces</taxon>
        <taxon>Talaromyces sect. Islandici</taxon>
    </lineage>
</organism>
<feature type="transmembrane region" description="Helical" evidence="2">
    <location>
        <begin position="9"/>
        <end position="28"/>
    </location>
</feature>
<gene>
    <name evidence="4" type="ORF">TRUGW13939_10617</name>
</gene>
<dbReference type="RefSeq" id="XP_035349621.1">
    <property type="nucleotide sequence ID" value="XM_035493728.1"/>
</dbReference>
<keyword evidence="2" id="KW-1133">Transmembrane helix</keyword>
<feature type="transmembrane region" description="Helical" evidence="2">
    <location>
        <begin position="132"/>
        <end position="153"/>
    </location>
</feature>
<feature type="compositionally biased region" description="Low complexity" evidence="1">
    <location>
        <begin position="672"/>
        <end position="683"/>
    </location>
</feature>
<feature type="transmembrane region" description="Helical" evidence="2">
    <location>
        <begin position="209"/>
        <end position="229"/>
    </location>
</feature>
<feature type="compositionally biased region" description="Polar residues" evidence="1">
    <location>
        <begin position="1638"/>
        <end position="1647"/>
    </location>
</feature>
<feature type="compositionally biased region" description="Polar residues" evidence="1">
    <location>
        <begin position="1455"/>
        <end position="1480"/>
    </location>
</feature>
<sequence length="2241" mass="243183">MNGIFPADLAVYLALFPITCYIFMAHRWTGFLPWYYLCIFCLARIVGGALGAQDNSSLPANIIQSVGIAPLILAVDGLVHEARAYRYPSKSRLLDWSVVVFTSSLMAAALGLSITGALHIYQRNATPDSLSFWKAGSAMIVVVWLMQVFWSIFSLVTSDGKTYGPAHQGSTALLQGACAALIPIGIRVIYTLVAVCTQRTDLSPVYGTTAVRVVLMFLPEVLAIVVMVVRNNNLGFVSLSCFAFCFFVPPPLSALAALELAACLPRPASVTLLALFPAVARPVLTSHFPIISSILSLLFAHLARAALWDPTSTSPVPIVHGPWLCEERLAFRPSRDVSSQKFVPSSEAIAGAHPMVDVRVVPPLNTTPSASAQTAASRAFTANRDAGAALSSAAAAAALRSHTTTPTSVENVQSKRMLQRRLSNSSRGSAATTPVRGGSLHRTPSSSSMSSRTFREPSPHRPQTSSGETTKRHPPIPPLPQGLTNLSKLGGGRRSSSVQVPPSRVTSPSTVLPNGRVTSLDRSSGQTASPTSPSPRTVRSQHSAQSSLDLDRPGSRTSINFSYPMNARPNSPPHSPIQTEFPRDSSEQSPSRPLSPIEAANIQQSVNKASSLKVKKKPRTAAPGSTEGSHLAQKSMGSRPTGSAVQDTPKSVDSRAPQSPKSPITDNTTKRPSPVVDDSSQSPIAIINNSTPTEDVNNVRAKPKKRPSAVMEDHNAEEQAEAAETSQQKIPEPPVAPQSPVNNKSVNGRPNQRPPAHLSIETPQTKDQMISNSPMRLSPSTSSTPSSPASDRLSADQTFDKQKPDRPASISPNRSARFSSHLTVSSESPIHEPPPRSMSPVKPALKMSSSPDRRLYTGLRTGQTPSEISDATSVASDDGSRTGSRKKAVKVSFDDGPDIVGVAASPPTSPEPVDTPSPIEKTKSRSWFSIAKKKLNLKDANDDDFESVLKPRPALPSFGSIRGTRELDEPTTSVVDDDNESTSSSDDELDHFSASNDHAIGGILANAYSQKEESIAQDRETTAQNTGSEARDTVLEDIDEIPSVSMQQQLPTVVEESDSNPSPLATPVQTPTVALDGPLLGTNVDGSLEAVPTIAIQPATPGEDNRRSLEIQNMPGGFPMSSERNTTTKVESTPASAAAAQTEPSTPANDAPTTADDDDGESDESVYSDAAEEPDGFDGDRFGSINAIVDSPMPSKTKPQQQAPESPSPSRVSPVTALAVSPPQSPSAPQAMTPEPSTKSSVVESQSPSIPKATSPTESAEPVKQRKNTTSVNAPRTAGKQKGIDSFDPSWPLRSKDDPSPSVSTQTKAKRPVSGNPHQGSHLRNALGKNERQRANPQNKHSTPVMPHVPISQRMSSPPLPNSATLKNQSSTKPTQKPMSLAGSLISAKGDDSDSDSSFKRTRRSSRAEGQYSMKRTMRATRPVSMAATETMVGRSTSPRASSMRMTMRGPPPERSSSGFASLRNKTASPRMRTSTTAPSIRSRIIDSDDEGDGGRNIFHSRFADSSDEDEPLSSNLTPVRGIPRRRGELDRESTDLEDSSDDEGKRAARNGIIRPGSQITPADIDAILSQPRKRGGLLSRFTSKGKDGKVRKSDLESAARRDTPLERTPTELAQVREEVEILGAGRSTTPKLHKKNTTAQGSTWPTASPAPSREIPNRPSTSDGLVNGVDRTAIERPTYSRKNTLDSLESEPVGAVSDVVVGRTGRKKRFPLLRKAFGLPVNNCTFDHIILSSIIVMTMSQLGADRRSTDPIGARREAVAIETPRRVCSTRRSRLVILPAPFCDGTGLYACELPRPRLPAIAAATVQKEKPLQWLVNDVQRHSRKDAQRTVNLDFEARVPIPFSVFPSSYRSDAVSEATQTRVEGEVDINSTSRVRREDTVGVAAAQQLPDPRAYGKEEVDVRISEDRRRYEPAPTRVYQEQRDRYYESQPQVELSRDRYQEPIGRYEEPRTTQDKALETQLDITERDYRRRIHPTYDVDVYDRRYQPSTEAYRPDNTYELTSQGRAPYPPVDVSVTKETIRETAPKSKMGYYDDEGHYHSFRRGVERAADRILHPFHHDHKEEVVAEGPSRYREGVREEVRVVEPRGGSSNRESVPIPVHFVRVGDLLILQGRPCQVIRISVSPQTGQHRYLGVDLFTRQLHEESSFVSNPSPSVVVQTMLGPVYKTYRVLDIHDDGRLTAMTETGDVKQSLPVVTQGSLFQRIRDAYSDGRGSVRALVINDGGRELVVDYKVIHGSRL</sequence>
<feature type="compositionally biased region" description="Polar residues" evidence="1">
    <location>
        <begin position="761"/>
        <end position="770"/>
    </location>
</feature>
<feature type="region of interest" description="Disordered" evidence="1">
    <location>
        <begin position="400"/>
        <end position="925"/>
    </location>
</feature>